<reference evidence="1 2" key="1">
    <citation type="submission" date="2023-07" db="EMBL/GenBank/DDBJ databases">
        <title>Sorghum-associated microbial communities from plants grown in Nebraska, USA.</title>
        <authorList>
            <person name="Schachtman D."/>
        </authorList>
    </citation>
    <scope>NUCLEOTIDE SEQUENCE [LARGE SCALE GENOMIC DNA]</scope>
    <source>
        <strain evidence="1 2">BE332</strain>
    </source>
</reference>
<keyword evidence="2" id="KW-1185">Reference proteome</keyword>
<evidence type="ECO:0000313" key="1">
    <source>
        <dbReference type="EMBL" id="MDQ0372718.1"/>
    </source>
</evidence>
<sequence length="152" mass="16474">MNTTPEEDRADVDADRRAAADQDFATARELATAGGDTAADEAVELADRAIATYLEELDDVPSAAQVLWFLGRLEDSRGRTDLAAAQLRSAVEGFVVTHDDRGTEVADELVALLRRTGQDDVVEEFLGWQSRLVATVTGEQDRTTAAGRRRAP</sequence>
<accession>A0ABU0EBS2</accession>
<dbReference type="Proteomes" id="UP001239626">
    <property type="component" value="Unassembled WGS sequence"/>
</dbReference>
<comment type="caution">
    <text evidence="1">The sequence shown here is derived from an EMBL/GenBank/DDBJ whole genome shotgun (WGS) entry which is preliminary data.</text>
</comment>
<protein>
    <recommendedName>
        <fullName evidence="3">Tetratrico peptide repeat group 5 domain-containing protein</fullName>
    </recommendedName>
</protein>
<dbReference type="RefSeq" id="WP_307490337.1">
    <property type="nucleotide sequence ID" value="NZ_JAUSVB010000001.1"/>
</dbReference>
<gene>
    <name evidence="1" type="ORF">J2X26_001015</name>
</gene>
<evidence type="ECO:0008006" key="3">
    <source>
        <dbReference type="Google" id="ProtNLM"/>
    </source>
</evidence>
<evidence type="ECO:0000313" key="2">
    <source>
        <dbReference type="Proteomes" id="UP001239626"/>
    </source>
</evidence>
<proteinExistence type="predicted"/>
<organism evidence="1 2">
    <name type="scientific">Cellulomonas humilata</name>
    <dbReference type="NCBI Taxonomy" id="144055"/>
    <lineage>
        <taxon>Bacteria</taxon>
        <taxon>Bacillati</taxon>
        <taxon>Actinomycetota</taxon>
        <taxon>Actinomycetes</taxon>
        <taxon>Micrococcales</taxon>
        <taxon>Cellulomonadaceae</taxon>
        <taxon>Cellulomonas</taxon>
    </lineage>
</organism>
<name>A0ABU0EBS2_9CELL</name>
<dbReference type="EMBL" id="JAUSVB010000001">
    <property type="protein sequence ID" value="MDQ0372718.1"/>
    <property type="molecule type" value="Genomic_DNA"/>
</dbReference>